<dbReference type="GO" id="GO:0010411">
    <property type="term" value="P:xyloglucan metabolic process"/>
    <property type="evidence" value="ECO:0007669"/>
    <property type="project" value="TreeGrafter"/>
</dbReference>
<dbReference type="EMBL" id="QXIY01000033">
    <property type="protein sequence ID" value="RIE16237.1"/>
    <property type="molecule type" value="Genomic_DNA"/>
</dbReference>
<evidence type="ECO:0000313" key="3">
    <source>
        <dbReference type="Proteomes" id="UP000266113"/>
    </source>
</evidence>
<protein>
    <recommendedName>
        <fullName evidence="1">Copper amine oxidase-like N-terminal domain-containing protein</fullName>
    </recommendedName>
</protein>
<dbReference type="PANTHER" id="PTHR43739:SF5">
    <property type="entry name" value="EXO-ALPHA-SIALIDASE"/>
    <property type="match status" value="1"/>
</dbReference>
<proteinExistence type="predicted"/>
<dbReference type="Proteomes" id="UP000266113">
    <property type="component" value="Unassembled WGS sequence"/>
</dbReference>
<evidence type="ECO:0000313" key="2">
    <source>
        <dbReference type="EMBL" id="RIE16237.1"/>
    </source>
</evidence>
<feature type="domain" description="Copper amine oxidase-like N-terminal" evidence="1">
    <location>
        <begin position="380"/>
        <end position="487"/>
    </location>
</feature>
<evidence type="ECO:0000259" key="1">
    <source>
        <dbReference type="Pfam" id="PF07833"/>
    </source>
</evidence>
<comment type="caution">
    <text evidence="2">The sequence shown here is derived from an EMBL/GenBank/DDBJ whole genome shotgun (WGS) entry which is preliminary data.</text>
</comment>
<accession>A0A398DWH2</accession>
<dbReference type="AlphaFoldDB" id="A0A398DWH2"/>
<dbReference type="Pfam" id="PF07833">
    <property type="entry name" value="Cu_amine_oxidN1"/>
    <property type="match status" value="1"/>
</dbReference>
<dbReference type="InterPro" id="IPR036582">
    <property type="entry name" value="Mao_N_sf"/>
</dbReference>
<dbReference type="InterPro" id="IPR012854">
    <property type="entry name" value="Cu_amine_oxidase-like_N"/>
</dbReference>
<reference evidence="2 3" key="1">
    <citation type="submission" date="2018-09" db="EMBL/GenBank/DDBJ databases">
        <title>Discovery and Ecogenomic Context for Candidatus Cryosericales, a Global Caldiserica Order Active in Thawing Permafrost.</title>
        <authorList>
            <person name="Martinez M.A."/>
            <person name="Woodcroft B.J."/>
            <person name="Ignacio Espinoza J.C."/>
            <person name="Zayed A."/>
            <person name="Singleton C.M."/>
            <person name="Boyd J."/>
            <person name="Li Y.-F."/>
            <person name="Purvine S."/>
            <person name="Maughan H."/>
            <person name="Hodgkins S.B."/>
            <person name="Anderson D."/>
            <person name="Sederholm M."/>
            <person name="Temperton B."/>
            <person name="Saleska S.R."/>
            <person name="Tyson G.W."/>
            <person name="Rich V.I."/>
        </authorList>
    </citation>
    <scope>NUCLEOTIDE SEQUENCE [LARGE SCALE GENOMIC DNA]</scope>
    <source>
        <strain evidence="2 3">SMC1</strain>
    </source>
</reference>
<dbReference type="InterPro" id="IPR052025">
    <property type="entry name" value="Xyloglucanase_GH74"/>
</dbReference>
<dbReference type="Gene3D" id="3.30.457.10">
    <property type="entry name" value="Copper amine oxidase-like, N-terminal domain"/>
    <property type="match status" value="1"/>
</dbReference>
<gene>
    <name evidence="2" type="ORF">SMC1_07450</name>
</gene>
<sequence>MQHRILWVLQVVLVFVLAGALLLPNPAVRAAQDAPADHWEQVSTVPVTPLTTLTVDPTNPDRLYAGGSSGTNAAAFRSDDGGLHWTNVSAGLSGTVVRHIAVAPSEAYIVCEKVSAAPSKMDIFRSTDRGVHWTNCSGSLQGKNINDIVVDPLTPAILYAITLGTQTGFWRSTDSGAHWTDISAGTMAIDPTTPTTIYAGDQGGVLRSVDRGAHWKRLSTSGLTDTYVAQIIVDPVKPATIYVATSHPPGDYSVFRSDDQGSHWTEISKGSLSGSLTRLHLAVDEKGNRTLYAATAVGIVRSDDNGDHWVPAFTGLAAQNIWSWYMTVGTGSNATAYAWMRDDNKLFRRAAAMTPSIDVTLTLTLNKTQMTVAPRDGSATTVTLDAAPFLGSGNRTLVPLRAIAEAFGVTVTWDATAHTATITGGMNNITLTLSKATAVVNGRNTPIDTNAKVVPIIVAGRTLLPVRFVAESLGATVNYNQATKTITMTYLAY</sequence>
<name>A0A398DWH2_9BACT</name>
<dbReference type="SUPFAM" id="SSF110296">
    <property type="entry name" value="Oligoxyloglucan reducing end-specific cellobiohydrolase"/>
    <property type="match status" value="1"/>
</dbReference>
<keyword evidence="3" id="KW-1185">Reference proteome</keyword>
<dbReference type="Gene3D" id="2.130.10.10">
    <property type="entry name" value="YVTN repeat-like/Quinoprotein amine dehydrogenase"/>
    <property type="match status" value="3"/>
</dbReference>
<dbReference type="InterPro" id="IPR015943">
    <property type="entry name" value="WD40/YVTN_repeat-like_dom_sf"/>
</dbReference>
<dbReference type="SUPFAM" id="SSF55383">
    <property type="entry name" value="Copper amine oxidase, domain N"/>
    <property type="match status" value="1"/>
</dbReference>
<dbReference type="OrthoDB" id="9757947at2"/>
<dbReference type="PANTHER" id="PTHR43739">
    <property type="entry name" value="XYLOGLUCANASE (EUROFUNG)"/>
    <property type="match status" value="1"/>
</dbReference>
<organism evidence="2 3">
    <name type="scientific">Candidatus Cryosericum septentrionale</name>
    <dbReference type="NCBI Taxonomy" id="2290913"/>
    <lineage>
        <taxon>Bacteria</taxon>
        <taxon>Pseudomonadati</taxon>
        <taxon>Caldisericota/Cryosericota group</taxon>
        <taxon>Candidatus Cryosericota</taxon>
        <taxon>Candidatus Cryosericia</taxon>
        <taxon>Candidatus Cryosericales</taxon>
        <taxon>Candidatus Cryosericaceae</taxon>
        <taxon>Candidatus Cryosericum</taxon>
    </lineage>
</organism>
<dbReference type="RefSeq" id="WP_119086152.1">
    <property type="nucleotide sequence ID" value="NZ_QXIY01000033.1"/>
</dbReference>